<geneLocation type="plasmid" evidence="2">
    <name>pbaa-803-a dna</name>
</geneLocation>
<dbReference type="EMBL" id="AP019515">
    <property type="protein sequence ID" value="BBI65494.1"/>
    <property type="molecule type" value="Genomic_DNA"/>
</dbReference>
<dbReference type="KEGG" id="hsr:HSBAA_PA_0970"/>
<name>A0A455URJ8_9GAMM</name>
<proteinExistence type="predicted"/>
<accession>A0A455URJ8</accession>
<keyword evidence="1" id="KW-0614">Plasmid</keyword>
<protein>
    <submittedName>
        <fullName evidence="1">Uncharacterized protein</fullName>
    </submittedName>
</protein>
<reference evidence="1 2" key="1">
    <citation type="journal article" date="2019" name="Microbiol. Resour. Announc.">
        <title>Complete Genome Sequence of Halomonas sulfidaeris Strain Esulfide1 Isolated from a Metal Sulfide Rock at a Depth of 2,200 Meters, Obtained Using Nanopore Sequencing.</title>
        <authorList>
            <person name="Saito M."/>
            <person name="Nishigata A."/>
            <person name="Galipon J."/>
            <person name="Arakawa K."/>
        </authorList>
    </citation>
    <scope>NUCLEOTIDE SEQUENCE [LARGE SCALE GENOMIC DNA]</scope>
    <source>
        <strain evidence="1 2">ATCC BAA-803</strain>
        <plasmid evidence="2">pbaa-803-a dna</plasmid>
    </source>
</reference>
<evidence type="ECO:0000313" key="2">
    <source>
        <dbReference type="Proteomes" id="UP000320231"/>
    </source>
</evidence>
<organism evidence="1 2">
    <name type="scientific">Vreelandella sulfidaeris</name>
    <dbReference type="NCBI Taxonomy" id="115553"/>
    <lineage>
        <taxon>Bacteria</taxon>
        <taxon>Pseudomonadati</taxon>
        <taxon>Pseudomonadota</taxon>
        <taxon>Gammaproteobacteria</taxon>
        <taxon>Oceanospirillales</taxon>
        <taxon>Halomonadaceae</taxon>
        <taxon>Vreelandella</taxon>
    </lineage>
</organism>
<dbReference type="Proteomes" id="UP000320231">
    <property type="component" value="Plasmid pBAA-803-A"/>
</dbReference>
<gene>
    <name evidence="1" type="ORF">HSBAA_PA_0970</name>
</gene>
<dbReference type="AlphaFoldDB" id="A0A455URJ8"/>
<evidence type="ECO:0000313" key="1">
    <source>
        <dbReference type="EMBL" id="BBI65494.1"/>
    </source>
</evidence>
<sequence>MIVVAFGPTTASRISRYRIDPIPAYAESCRAKKAENFVRKLTPITVGRSTISVNSRIIDPSGTSN</sequence>